<dbReference type="SUPFAM" id="SSF52728">
    <property type="entry name" value="PTS IIb component"/>
    <property type="match status" value="1"/>
</dbReference>
<evidence type="ECO:0000256" key="6">
    <source>
        <dbReference type="ARBA" id="ARBA00022683"/>
    </source>
</evidence>
<evidence type="ECO:0000256" key="4">
    <source>
        <dbReference type="ARBA" id="ARBA00022597"/>
    </source>
</evidence>
<comment type="subcellular location">
    <subcellularLocation>
        <location evidence="1">Cytoplasm</location>
    </subcellularLocation>
</comment>
<dbReference type="InterPro" id="IPR004720">
    <property type="entry name" value="PTS_IIB_sorbose-sp"/>
</dbReference>
<accession>A0ABX1KZ62</accession>
<evidence type="ECO:0000259" key="8">
    <source>
        <dbReference type="PROSITE" id="PS51101"/>
    </source>
</evidence>
<protein>
    <submittedName>
        <fullName evidence="9">PTS transporter subunit IIB</fullName>
    </submittedName>
</protein>
<keyword evidence="4" id="KW-0762">Sugar transport</keyword>
<gene>
    <name evidence="9" type="ORF">HC026_06365</name>
</gene>
<comment type="caution">
    <text evidence="9">The sequence shown here is derived from an EMBL/GenBank/DDBJ whole genome shotgun (WGS) entry which is preliminary data.</text>
</comment>
<name>A0ABX1KZ62_9LACO</name>
<dbReference type="Gene3D" id="3.40.35.10">
    <property type="entry name" value="Phosphotransferase system, sorbose subfamily IIB component"/>
    <property type="match status" value="1"/>
</dbReference>
<keyword evidence="10" id="KW-1185">Reference proteome</keyword>
<proteinExistence type="predicted"/>
<evidence type="ECO:0000256" key="1">
    <source>
        <dbReference type="ARBA" id="ARBA00004496"/>
    </source>
</evidence>
<evidence type="ECO:0000313" key="10">
    <source>
        <dbReference type="Proteomes" id="UP000763447"/>
    </source>
</evidence>
<keyword evidence="2" id="KW-0813">Transport</keyword>
<dbReference type="Pfam" id="PF03830">
    <property type="entry name" value="PTSIIB_sorb"/>
    <property type="match status" value="1"/>
</dbReference>
<dbReference type="InterPro" id="IPR036667">
    <property type="entry name" value="PTS_IIB_sorbose-sp_sf"/>
</dbReference>
<evidence type="ECO:0000256" key="5">
    <source>
        <dbReference type="ARBA" id="ARBA00022679"/>
    </source>
</evidence>
<feature type="domain" description="PTS EIIB type-4" evidence="8">
    <location>
        <begin position="1"/>
        <end position="167"/>
    </location>
</feature>
<evidence type="ECO:0000256" key="2">
    <source>
        <dbReference type="ARBA" id="ARBA00022448"/>
    </source>
</evidence>
<sequence>MTMDIQFARIGSRLLPKQVARDWVKTIAPNRILVVSDRIAKDAFRQTLILQSSPTGIETNVLTVKKMLKIYQDPQFNAYRAFLLTETAKDMAELVKGGVQLNQVGVNLGILAYQNGMQMLTDSVAVDESEAAALRYLTHSAKLKVVVQEQPADLQVDIKPLLDRLTF</sequence>
<evidence type="ECO:0000256" key="7">
    <source>
        <dbReference type="ARBA" id="ARBA00022777"/>
    </source>
</evidence>
<dbReference type="Proteomes" id="UP000763447">
    <property type="component" value="Unassembled WGS sequence"/>
</dbReference>
<keyword evidence="7" id="KW-0418">Kinase</keyword>
<keyword evidence="3" id="KW-0963">Cytoplasm</keyword>
<dbReference type="PROSITE" id="PS51101">
    <property type="entry name" value="PTS_EIIB_TYPE_4"/>
    <property type="match status" value="1"/>
</dbReference>
<keyword evidence="6" id="KW-0598">Phosphotransferase system</keyword>
<evidence type="ECO:0000256" key="3">
    <source>
        <dbReference type="ARBA" id="ARBA00022490"/>
    </source>
</evidence>
<reference evidence="9 10" key="1">
    <citation type="submission" date="2020-04" db="EMBL/GenBank/DDBJ databases">
        <title>A novel species of genus Lactobacillus that was isolated from fermented food Zha-chili.</title>
        <authorList>
            <person name="Zhang Z."/>
        </authorList>
    </citation>
    <scope>NUCLEOTIDE SEQUENCE [LARGE SCALE GENOMIC DNA]</scope>
    <source>
        <strain evidence="10">HBUAS51383</strain>
    </source>
</reference>
<keyword evidence="5" id="KW-0808">Transferase</keyword>
<dbReference type="EMBL" id="JAAXLJ010000008">
    <property type="protein sequence ID" value="NLR18547.1"/>
    <property type="molecule type" value="Genomic_DNA"/>
</dbReference>
<evidence type="ECO:0000313" key="9">
    <source>
        <dbReference type="EMBL" id="NLR18547.1"/>
    </source>
</evidence>
<dbReference type="RefSeq" id="WP_168925160.1">
    <property type="nucleotide sequence ID" value="NZ_JAAXLJ010000008.1"/>
</dbReference>
<organism evidence="9 10">
    <name type="scientific">Secundilactobacillus angelensis</name>
    <dbReference type="NCBI Taxonomy" id="2722706"/>
    <lineage>
        <taxon>Bacteria</taxon>
        <taxon>Bacillati</taxon>
        <taxon>Bacillota</taxon>
        <taxon>Bacilli</taxon>
        <taxon>Lactobacillales</taxon>
        <taxon>Lactobacillaceae</taxon>
        <taxon>Secundilactobacillus</taxon>
    </lineage>
</organism>